<protein>
    <recommendedName>
        <fullName evidence="4">Lipocalin-like domain-containing protein</fullName>
    </recommendedName>
</protein>
<dbReference type="Proteomes" id="UP000635071">
    <property type="component" value="Unassembled WGS sequence"/>
</dbReference>
<evidence type="ECO:0008006" key="4">
    <source>
        <dbReference type="Google" id="ProtNLM"/>
    </source>
</evidence>
<reference evidence="2" key="2">
    <citation type="submission" date="2020-09" db="EMBL/GenBank/DDBJ databases">
        <authorList>
            <person name="Sun Q."/>
            <person name="Zhou Y."/>
        </authorList>
    </citation>
    <scope>NUCLEOTIDE SEQUENCE</scope>
    <source>
        <strain evidence="2">CGMCC 1.15519</strain>
    </source>
</reference>
<dbReference type="AlphaFoldDB" id="A0A917E9Z4"/>
<accession>A0A917E9Z4</accession>
<dbReference type="RefSeq" id="WP_188763339.1">
    <property type="nucleotide sequence ID" value="NZ_BMJM01000009.1"/>
</dbReference>
<sequence length="178" mass="19062">MKVFMLAASMMTLIAAGPVPDAAALHAGLAGRWTGSLGYRDYQTDKMSEIAVKTEIRALPDGVTVLRISEFDDGPRVGAVFITTASLHDSKAGTVSSATLRKGNSVEIETETLAVTAYVDAAHWTIVAEADGSDDDKPARLRVTEVRDGLLLTATKDVQPKGTATWAFRNRTLLRKAE</sequence>
<feature type="chain" id="PRO_5037135820" description="Lipocalin-like domain-containing protein" evidence="1">
    <location>
        <begin position="16"/>
        <end position="178"/>
    </location>
</feature>
<evidence type="ECO:0000313" key="2">
    <source>
        <dbReference type="EMBL" id="GGE17902.1"/>
    </source>
</evidence>
<name>A0A917E9Z4_9SPHN</name>
<gene>
    <name evidence="2" type="ORF">GCM10011529_25520</name>
</gene>
<keyword evidence="1" id="KW-0732">Signal</keyword>
<proteinExistence type="predicted"/>
<comment type="caution">
    <text evidence="2">The sequence shown here is derived from an EMBL/GenBank/DDBJ whole genome shotgun (WGS) entry which is preliminary data.</text>
</comment>
<evidence type="ECO:0000313" key="3">
    <source>
        <dbReference type="Proteomes" id="UP000635071"/>
    </source>
</evidence>
<organism evidence="2 3">
    <name type="scientific">Sandarakinorhabdus glacialis</name>
    <dbReference type="NCBI Taxonomy" id="1614636"/>
    <lineage>
        <taxon>Bacteria</taxon>
        <taxon>Pseudomonadati</taxon>
        <taxon>Pseudomonadota</taxon>
        <taxon>Alphaproteobacteria</taxon>
        <taxon>Sphingomonadales</taxon>
        <taxon>Sphingosinicellaceae</taxon>
        <taxon>Sandarakinorhabdus</taxon>
    </lineage>
</organism>
<feature type="signal peptide" evidence="1">
    <location>
        <begin position="1"/>
        <end position="15"/>
    </location>
</feature>
<reference evidence="2" key="1">
    <citation type="journal article" date="2014" name="Int. J. Syst. Evol. Microbiol.">
        <title>Complete genome sequence of Corynebacterium casei LMG S-19264T (=DSM 44701T), isolated from a smear-ripened cheese.</title>
        <authorList>
            <consortium name="US DOE Joint Genome Institute (JGI-PGF)"/>
            <person name="Walter F."/>
            <person name="Albersmeier A."/>
            <person name="Kalinowski J."/>
            <person name="Ruckert C."/>
        </authorList>
    </citation>
    <scope>NUCLEOTIDE SEQUENCE</scope>
    <source>
        <strain evidence="2">CGMCC 1.15519</strain>
    </source>
</reference>
<keyword evidence="3" id="KW-1185">Reference proteome</keyword>
<evidence type="ECO:0000256" key="1">
    <source>
        <dbReference type="SAM" id="SignalP"/>
    </source>
</evidence>
<dbReference type="EMBL" id="BMJM01000009">
    <property type="protein sequence ID" value="GGE17902.1"/>
    <property type="molecule type" value="Genomic_DNA"/>
</dbReference>